<dbReference type="InterPro" id="IPR018535">
    <property type="entry name" value="DUF1996"/>
</dbReference>
<protein>
    <submittedName>
        <fullName evidence="4">WSC domain-containing protein</fullName>
    </submittedName>
</protein>
<feature type="compositionally biased region" description="Basic residues" evidence="1">
    <location>
        <begin position="464"/>
        <end position="477"/>
    </location>
</feature>
<dbReference type="PANTHER" id="PTHR43662">
    <property type="match status" value="1"/>
</dbReference>
<evidence type="ECO:0000256" key="1">
    <source>
        <dbReference type="SAM" id="MobiDB-lite"/>
    </source>
</evidence>
<dbReference type="PANTHER" id="PTHR43662:SF7">
    <property type="entry name" value="DUF1996 DOMAIN-CONTAINING PROTEIN"/>
    <property type="match status" value="1"/>
</dbReference>
<organism evidence="4 5">
    <name type="scientific">Glonium stellatum</name>
    <dbReference type="NCBI Taxonomy" id="574774"/>
    <lineage>
        <taxon>Eukaryota</taxon>
        <taxon>Fungi</taxon>
        <taxon>Dikarya</taxon>
        <taxon>Ascomycota</taxon>
        <taxon>Pezizomycotina</taxon>
        <taxon>Dothideomycetes</taxon>
        <taxon>Pleosporomycetidae</taxon>
        <taxon>Gloniales</taxon>
        <taxon>Gloniaceae</taxon>
        <taxon>Glonium</taxon>
    </lineage>
</organism>
<gene>
    <name evidence="4" type="ORF">AOQ84DRAFT_303678</name>
</gene>
<name>A0A8E2EQS5_9PEZI</name>
<evidence type="ECO:0000256" key="2">
    <source>
        <dbReference type="SAM" id="SignalP"/>
    </source>
</evidence>
<evidence type="ECO:0000313" key="5">
    <source>
        <dbReference type="Proteomes" id="UP000250140"/>
    </source>
</evidence>
<evidence type="ECO:0000313" key="4">
    <source>
        <dbReference type="EMBL" id="OCL02978.1"/>
    </source>
</evidence>
<feature type="chain" id="PRO_5034621965" evidence="2">
    <location>
        <begin position="22"/>
        <end position="483"/>
    </location>
</feature>
<proteinExistence type="predicted"/>
<feature type="region of interest" description="Disordered" evidence="1">
    <location>
        <begin position="461"/>
        <end position="483"/>
    </location>
</feature>
<sequence>MSNPVARIAFLVASLSGLSNAFWRMDCHSRTGLARIDPLVDPGVVSDHSHAIHGGNNFGFTTTYDDLINSECTSCLVTQDKSAYWTPSLHFMYPNGTTEVVPQVGGMLAYYLLYGDNIQAFPKGFQLLAGNTRLRNFTGPVPDPPKSLWTAAESTQFALSQKAIGFNCLDYSKDPEASLYRHFLPDKAYLDANCLNGLRLELMFPSCWNGKDLDSANHKSHMAYPNLVMTGDCPSGFETRTPSLFYETIWNTYAFNGVEGEFVLSNGDPTGYGYHGDFIAGWDVDFLQSAIETCTNPSGEITDCPLFNIQTQAEAAQCLLNVPSELENDNCAGPVDGLCGNVPIQSGPQEATALSPGSTAAPTGGSLAPYSTPIVTPSTPLVPTLSYLSPTEAATDSYGGGISIAAVNVGLESDPATTAAPSAASEQPAGHIVSTTIYTSNGAVYEIAIEEVDITVTAQPTQAAKHRRHTHHRRRGSHEHGLL</sequence>
<feature type="signal peptide" evidence="2">
    <location>
        <begin position="1"/>
        <end position="21"/>
    </location>
</feature>
<accession>A0A8E2EQS5</accession>
<keyword evidence="5" id="KW-1185">Reference proteome</keyword>
<dbReference type="AlphaFoldDB" id="A0A8E2EQS5"/>
<dbReference type="EMBL" id="KV750840">
    <property type="protein sequence ID" value="OCL02978.1"/>
    <property type="molecule type" value="Genomic_DNA"/>
</dbReference>
<evidence type="ECO:0000259" key="3">
    <source>
        <dbReference type="Pfam" id="PF09362"/>
    </source>
</evidence>
<reference evidence="4 5" key="1">
    <citation type="journal article" date="2016" name="Nat. Commun.">
        <title>Ectomycorrhizal ecology is imprinted in the genome of the dominant symbiotic fungus Cenococcum geophilum.</title>
        <authorList>
            <consortium name="DOE Joint Genome Institute"/>
            <person name="Peter M."/>
            <person name="Kohler A."/>
            <person name="Ohm R.A."/>
            <person name="Kuo A."/>
            <person name="Krutzmann J."/>
            <person name="Morin E."/>
            <person name="Arend M."/>
            <person name="Barry K.W."/>
            <person name="Binder M."/>
            <person name="Choi C."/>
            <person name="Clum A."/>
            <person name="Copeland A."/>
            <person name="Grisel N."/>
            <person name="Haridas S."/>
            <person name="Kipfer T."/>
            <person name="LaButti K."/>
            <person name="Lindquist E."/>
            <person name="Lipzen A."/>
            <person name="Maire R."/>
            <person name="Meier B."/>
            <person name="Mihaltcheva S."/>
            <person name="Molinier V."/>
            <person name="Murat C."/>
            <person name="Poggeler S."/>
            <person name="Quandt C.A."/>
            <person name="Sperisen C."/>
            <person name="Tritt A."/>
            <person name="Tisserant E."/>
            <person name="Crous P.W."/>
            <person name="Henrissat B."/>
            <person name="Nehls U."/>
            <person name="Egli S."/>
            <person name="Spatafora J.W."/>
            <person name="Grigoriev I.V."/>
            <person name="Martin F.M."/>
        </authorList>
    </citation>
    <scope>NUCLEOTIDE SEQUENCE [LARGE SCALE GENOMIC DNA]</scope>
    <source>
        <strain evidence="4 5">CBS 207.34</strain>
    </source>
</reference>
<dbReference type="OrthoDB" id="74764at2759"/>
<dbReference type="Proteomes" id="UP000250140">
    <property type="component" value="Unassembled WGS sequence"/>
</dbReference>
<dbReference type="Pfam" id="PF09362">
    <property type="entry name" value="DUF1996"/>
    <property type="match status" value="1"/>
</dbReference>
<feature type="domain" description="DUF1996" evidence="3">
    <location>
        <begin position="37"/>
        <end position="282"/>
    </location>
</feature>
<keyword evidence="2" id="KW-0732">Signal</keyword>